<dbReference type="KEGG" id="tpal:117643938"/>
<feature type="compositionally biased region" description="Pro residues" evidence="1">
    <location>
        <begin position="278"/>
        <end position="287"/>
    </location>
</feature>
<protein>
    <submittedName>
        <fullName evidence="3">Formin-like protein 5</fullName>
    </submittedName>
</protein>
<feature type="compositionally biased region" description="Basic and acidic residues" evidence="1">
    <location>
        <begin position="262"/>
        <end position="277"/>
    </location>
</feature>
<evidence type="ECO:0000313" key="3">
    <source>
        <dbReference type="RefSeq" id="XP_034239016.1"/>
    </source>
</evidence>
<dbReference type="GeneID" id="117643938"/>
<feature type="compositionally biased region" description="Low complexity" evidence="1">
    <location>
        <begin position="144"/>
        <end position="155"/>
    </location>
</feature>
<gene>
    <name evidence="3" type="primary">LOC117643938</name>
</gene>
<dbReference type="InParanoid" id="A0A6P8YQ28"/>
<reference evidence="3" key="1">
    <citation type="submission" date="2025-08" db="UniProtKB">
        <authorList>
            <consortium name="RefSeq"/>
        </authorList>
    </citation>
    <scope>IDENTIFICATION</scope>
    <source>
        <tissue evidence="3">Total insect</tissue>
    </source>
</reference>
<feature type="region of interest" description="Disordered" evidence="1">
    <location>
        <begin position="138"/>
        <end position="206"/>
    </location>
</feature>
<dbReference type="AlphaFoldDB" id="A0A6P8YQ28"/>
<evidence type="ECO:0000313" key="2">
    <source>
        <dbReference type="Proteomes" id="UP000515158"/>
    </source>
</evidence>
<accession>A0A6P8YQ28</accession>
<sequence>PHEVVLPSAFGVLPQAYAPLPPLPPLPPLSAPGLSTHPAVVLRSLNADVPLLLPALPATPTPLPALPVAPAVPVDHVSPVLRAGAPAILLLPQTSSSGVYHLSDQQHRFPPFLENVVNRVQNLFSSYVQVDPFNTPFGTPRPPTASAAATAAPASGDGNASTADITTTTTTTTSARTHGRGINLRLSPGVPGVAAPGGPGGLPRDVELLDGRLQQQTASDGADSRPGQPVAFAQATAQVHQQPLGPESEVDSYLPVGNANKGSKDKGDKGTAVDERPPPPATRPPSPYGYGRGVRGPPRGQHPGDKSYYRRP</sequence>
<dbReference type="OrthoDB" id="7791582at2759"/>
<organism evidence="3">
    <name type="scientific">Thrips palmi</name>
    <name type="common">Melon thrips</name>
    <dbReference type="NCBI Taxonomy" id="161013"/>
    <lineage>
        <taxon>Eukaryota</taxon>
        <taxon>Metazoa</taxon>
        <taxon>Ecdysozoa</taxon>
        <taxon>Arthropoda</taxon>
        <taxon>Hexapoda</taxon>
        <taxon>Insecta</taxon>
        <taxon>Pterygota</taxon>
        <taxon>Neoptera</taxon>
        <taxon>Paraneoptera</taxon>
        <taxon>Thysanoptera</taxon>
        <taxon>Terebrantia</taxon>
        <taxon>Thripoidea</taxon>
        <taxon>Thripidae</taxon>
        <taxon>Thrips</taxon>
    </lineage>
</organism>
<feature type="region of interest" description="Disordered" evidence="1">
    <location>
        <begin position="238"/>
        <end position="312"/>
    </location>
</feature>
<proteinExistence type="predicted"/>
<feature type="non-terminal residue" evidence="3">
    <location>
        <position position="1"/>
    </location>
</feature>
<name>A0A6P8YQ28_THRPL</name>
<dbReference type="RefSeq" id="XP_034239016.1">
    <property type="nucleotide sequence ID" value="XM_034383125.1"/>
</dbReference>
<keyword evidence="2" id="KW-1185">Reference proteome</keyword>
<evidence type="ECO:0000256" key="1">
    <source>
        <dbReference type="SAM" id="MobiDB-lite"/>
    </source>
</evidence>
<dbReference type="Proteomes" id="UP000515158">
    <property type="component" value="Unplaced"/>
</dbReference>
<feature type="compositionally biased region" description="Basic and acidic residues" evidence="1">
    <location>
        <begin position="302"/>
        <end position="312"/>
    </location>
</feature>